<evidence type="ECO:0000259" key="13">
    <source>
        <dbReference type="Pfam" id="PF02705"/>
    </source>
</evidence>
<evidence type="ECO:0000256" key="6">
    <source>
        <dbReference type="ARBA" id="ARBA00022692"/>
    </source>
</evidence>
<comment type="caution">
    <text evidence="15">The sequence shown here is derived from an EMBL/GenBank/DDBJ whole genome shotgun (WGS) entry which is preliminary data.</text>
</comment>
<dbReference type="GO" id="GO:0005886">
    <property type="term" value="C:plasma membrane"/>
    <property type="evidence" value="ECO:0007669"/>
    <property type="project" value="UniProtKB-SubCell"/>
</dbReference>
<sequence>MPADSAQRKLPLALAALGVVFGDIGTSPLYTFETALGAVSPISKVEVLGVASLIVWSLLLIVTLKYVFLVMRADYHKEGGVFALLALLRSKDSRSDTLRLPFYILLLLFGAALLFGDGTITPAISVLSALEGLEAVNPDFKRLVVPATVAILLLLFSVQRLGTGRLGFVFGWVMLAWFVTIGSIGLYWIIRNPEVLVALNPLYALGVVREAGWQTLTLMGAVVLAVTGVEALYADMGHFSRKAISLAWHGVALPGLLLNYLGQASLALERPEYFQTNNPFFLMVAQGWPTALLVALATVATVVASQALISGVFSLTAQAQELNFIPKFLIMHTSRQERGQVYVPSTNWLLGLTCILLVLTFRSSDNLAAAYGLAVVGTMVITTLSLFLVMRRCWRWPLVRALVITVVLLVIEVPFLLSCLTKFPNGGYFPVVVACLLLAVMLTWHRGRAIILNHMRSSRGSVLELASVIEAEPGSHGQMVFITSNRQPRYAAARAFEMLRRGGTLRGQVVLLSLVNAMESDVDMPRCVEVHRISDKLWHVVAMHGYMQEPHALEIMARAHELSNGEIAKVGNETFYVLGRELIVEYFGNRLARWRRALFGFLSRNVSYAPDYFYIPHEQIVEFTWMMRA</sequence>
<dbReference type="GO" id="GO:0015293">
    <property type="term" value="F:symporter activity"/>
    <property type="evidence" value="ECO:0007669"/>
    <property type="project" value="UniProtKB-UniRule"/>
</dbReference>
<keyword evidence="10 12" id="KW-0406">Ion transport</keyword>
<feature type="transmembrane region" description="Helical" evidence="12">
    <location>
        <begin position="46"/>
        <end position="68"/>
    </location>
</feature>
<comment type="similarity">
    <text evidence="2 12">Belongs to the HAK/KUP transporter (TC 2.A.72) family.</text>
</comment>
<feature type="transmembrane region" description="Helical" evidence="12">
    <location>
        <begin position="288"/>
        <end position="309"/>
    </location>
</feature>
<dbReference type="Proteomes" id="UP000076023">
    <property type="component" value="Unassembled WGS sequence"/>
</dbReference>
<evidence type="ECO:0000256" key="2">
    <source>
        <dbReference type="ARBA" id="ARBA00007019"/>
    </source>
</evidence>
<dbReference type="RefSeq" id="WP_075078770.1">
    <property type="nucleotide sequence ID" value="NZ_BDCO01000002.1"/>
</dbReference>
<feature type="transmembrane region" description="Helical" evidence="12">
    <location>
        <begin position="401"/>
        <end position="421"/>
    </location>
</feature>
<evidence type="ECO:0000256" key="1">
    <source>
        <dbReference type="ARBA" id="ARBA00004141"/>
    </source>
</evidence>
<proteinExistence type="inferred from homology"/>
<keyword evidence="7 12" id="KW-0769">Symport</keyword>
<evidence type="ECO:0000256" key="5">
    <source>
        <dbReference type="ARBA" id="ARBA00022538"/>
    </source>
</evidence>
<keyword evidence="3 12" id="KW-0813">Transport</keyword>
<feature type="transmembrane region" description="Helical" evidence="12">
    <location>
        <begin position="367"/>
        <end position="389"/>
    </location>
</feature>
<comment type="catalytic activity">
    <reaction evidence="12">
        <text>K(+)(in) + H(+)(in) = K(+)(out) + H(+)(out)</text>
        <dbReference type="Rhea" id="RHEA:28490"/>
        <dbReference type="ChEBI" id="CHEBI:15378"/>
        <dbReference type="ChEBI" id="CHEBI:29103"/>
    </reaction>
</comment>
<comment type="subcellular location">
    <subcellularLocation>
        <location evidence="12">Cell membrane</location>
        <topology evidence="12">Multi-pass membrane protein</topology>
    </subcellularLocation>
    <subcellularLocation>
        <location evidence="1">Membrane</location>
        <topology evidence="1">Multi-pass membrane protein</topology>
    </subcellularLocation>
</comment>
<dbReference type="PANTHER" id="PTHR30540">
    <property type="entry name" value="OSMOTIC STRESS POTASSIUM TRANSPORTER"/>
    <property type="match status" value="1"/>
</dbReference>
<dbReference type="FunCoup" id="A0A146G5D0">
    <property type="interactions" value="84"/>
</dbReference>
<evidence type="ECO:0000256" key="10">
    <source>
        <dbReference type="ARBA" id="ARBA00023065"/>
    </source>
</evidence>
<feature type="transmembrane region" description="Helical" evidence="12">
    <location>
        <begin position="427"/>
        <end position="445"/>
    </location>
</feature>
<feature type="transmembrane region" description="Helical" evidence="12">
    <location>
        <begin position="246"/>
        <end position="268"/>
    </location>
</feature>
<dbReference type="GO" id="GO:0015079">
    <property type="term" value="F:potassium ion transmembrane transporter activity"/>
    <property type="evidence" value="ECO:0007669"/>
    <property type="project" value="UniProtKB-UniRule"/>
</dbReference>
<accession>A0A146G5D0</accession>
<keyword evidence="16" id="KW-1185">Reference proteome</keyword>
<feature type="transmembrane region" description="Helical" evidence="12">
    <location>
        <begin position="170"/>
        <end position="191"/>
    </location>
</feature>
<evidence type="ECO:0000259" key="14">
    <source>
        <dbReference type="Pfam" id="PF22776"/>
    </source>
</evidence>
<gene>
    <name evidence="12" type="primary">kup</name>
    <name evidence="15" type="ORF">TSACC_21389</name>
</gene>
<dbReference type="InterPro" id="IPR053951">
    <property type="entry name" value="K_trans_N"/>
</dbReference>
<feature type="domain" description="K+ potassium transporter integral membrane" evidence="13">
    <location>
        <begin position="12"/>
        <end position="460"/>
    </location>
</feature>
<evidence type="ECO:0000313" key="16">
    <source>
        <dbReference type="Proteomes" id="UP000076023"/>
    </source>
</evidence>
<feature type="transmembrane region" description="Helical" evidence="12">
    <location>
        <begin position="341"/>
        <end position="361"/>
    </location>
</feature>
<dbReference type="EMBL" id="BDCO01000002">
    <property type="protein sequence ID" value="GAT32985.1"/>
    <property type="molecule type" value="Genomic_DNA"/>
</dbReference>
<feature type="domain" description="K+ potassium transporter C-terminal" evidence="14">
    <location>
        <begin position="479"/>
        <end position="623"/>
    </location>
</feature>
<evidence type="ECO:0000256" key="9">
    <source>
        <dbReference type="ARBA" id="ARBA00022989"/>
    </source>
</evidence>
<dbReference type="Pfam" id="PF22776">
    <property type="entry name" value="K_trans_C"/>
    <property type="match status" value="1"/>
</dbReference>
<dbReference type="InterPro" id="IPR053952">
    <property type="entry name" value="K_trans_C"/>
</dbReference>
<dbReference type="InParanoid" id="A0A146G5D0"/>
<dbReference type="InterPro" id="IPR003855">
    <property type="entry name" value="K+_transporter"/>
</dbReference>
<feature type="transmembrane region" description="Helical" evidence="12">
    <location>
        <begin position="211"/>
        <end position="234"/>
    </location>
</feature>
<evidence type="ECO:0000256" key="8">
    <source>
        <dbReference type="ARBA" id="ARBA00022958"/>
    </source>
</evidence>
<dbReference type="HAMAP" id="MF_01522">
    <property type="entry name" value="Kup"/>
    <property type="match status" value="1"/>
</dbReference>
<evidence type="ECO:0000256" key="12">
    <source>
        <dbReference type="HAMAP-Rule" id="MF_01522"/>
    </source>
</evidence>
<keyword evidence="11 12" id="KW-0472">Membrane</keyword>
<evidence type="ECO:0000256" key="7">
    <source>
        <dbReference type="ARBA" id="ARBA00022847"/>
    </source>
</evidence>
<feature type="transmembrane region" description="Helical" evidence="12">
    <location>
        <begin position="140"/>
        <end position="158"/>
    </location>
</feature>
<dbReference type="OrthoDB" id="9805577at2"/>
<reference evidence="16" key="1">
    <citation type="journal article" date="2017" name="Genome Announc.">
        <title>Draft Genome Sequence of Terrimicrobium sacchariphilum NM-5T, a Facultative Anaerobic Soil Bacterium of the Class Spartobacteria.</title>
        <authorList>
            <person name="Qiu Y.L."/>
            <person name="Tourlousse D.M."/>
            <person name="Matsuura N."/>
            <person name="Ohashi A."/>
            <person name="Sekiguchi Y."/>
        </authorList>
    </citation>
    <scope>NUCLEOTIDE SEQUENCE [LARGE SCALE GENOMIC DNA]</scope>
    <source>
        <strain evidence="16">NM-5</strain>
    </source>
</reference>
<keyword evidence="9 12" id="KW-1133">Transmembrane helix</keyword>
<protein>
    <recommendedName>
        <fullName evidence="12">Probable potassium transport system protein Kup</fullName>
    </recommendedName>
</protein>
<evidence type="ECO:0000256" key="3">
    <source>
        <dbReference type="ARBA" id="ARBA00022448"/>
    </source>
</evidence>
<evidence type="ECO:0000256" key="11">
    <source>
        <dbReference type="ARBA" id="ARBA00023136"/>
    </source>
</evidence>
<feature type="transmembrane region" description="Helical" evidence="12">
    <location>
        <begin position="100"/>
        <end position="120"/>
    </location>
</feature>
<evidence type="ECO:0000256" key="4">
    <source>
        <dbReference type="ARBA" id="ARBA00022475"/>
    </source>
</evidence>
<organism evidence="15 16">
    <name type="scientific">Terrimicrobium sacchariphilum</name>
    <dbReference type="NCBI Taxonomy" id="690879"/>
    <lineage>
        <taxon>Bacteria</taxon>
        <taxon>Pseudomonadati</taxon>
        <taxon>Verrucomicrobiota</taxon>
        <taxon>Terrimicrobiia</taxon>
        <taxon>Terrimicrobiales</taxon>
        <taxon>Terrimicrobiaceae</taxon>
        <taxon>Terrimicrobium</taxon>
    </lineage>
</organism>
<evidence type="ECO:0000313" key="15">
    <source>
        <dbReference type="EMBL" id="GAT32985.1"/>
    </source>
</evidence>
<comment type="function">
    <text evidence="12">Transport of potassium into the cell. Likely operates as a K(+):H(+) symporter.</text>
</comment>
<dbReference type="AlphaFoldDB" id="A0A146G5D0"/>
<dbReference type="InterPro" id="IPR023051">
    <property type="entry name" value="Kup"/>
</dbReference>
<keyword evidence="6 12" id="KW-0812">Transmembrane</keyword>
<keyword evidence="8 12" id="KW-0630">Potassium</keyword>
<dbReference type="PANTHER" id="PTHR30540:SF79">
    <property type="entry name" value="LOW AFFINITY POTASSIUM TRANSPORT SYSTEM PROTEIN KUP"/>
    <property type="match status" value="1"/>
</dbReference>
<keyword evidence="4 12" id="KW-1003">Cell membrane</keyword>
<dbReference type="Pfam" id="PF02705">
    <property type="entry name" value="K_trans"/>
    <property type="match status" value="1"/>
</dbReference>
<dbReference type="STRING" id="690879.TSACC_21389"/>
<keyword evidence="5 12" id="KW-0633">Potassium transport</keyword>
<name>A0A146G5D0_TERSA</name>